<keyword evidence="5" id="KW-0378">Hydrolase</keyword>
<keyword evidence="3" id="KW-0479">Metal-binding</keyword>
<keyword evidence="4" id="KW-0547">Nucleotide-binding</keyword>
<keyword evidence="9" id="KW-0238">DNA-binding</keyword>
<dbReference type="InterPro" id="IPR001650">
    <property type="entry name" value="Helicase_C-like"/>
</dbReference>
<name>A0A381PVI8_9ZZZZ</name>
<dbReference type="Gene3D" id="3.40.1440.60">
    <property type="entry name" value="PriA, 3(prime) DNA-binding domain"/>
    <property type="match status" value="1"/>
</dbReference>
<dbReference type="GO" id="GO:0006270">
    <property type="term" value="P:DNA replication initiation"/>
    <property type="evidence" value="ECO:0007669"/>
    <property type="project" value="TreeGrafter"/>
</dbReference>
<dbReference type="Pfam" id="PF00271">
    <property type="entry name" value="Helicase_C"/>
    <property type="match status" value="1"/>
</dbReference>
<dbReference type="EC" id="5.6.2.4" evidence="11"/>
<dbReference type="SUPFAM" id="SSF52540">
    <property type="entry name" value="P-loop containing nucleoside triphosphate hydrolases"/>
    <property type="match status" value="1"/>
</dbReference>
<evidence type="ECO:0000313" key="14">
    <source>
        <dbReference type="EMBL" id="SUZ70664.1"/>
    </source>
</evidence>
<keyword evidence="8" id="KW-0067">ATP-binding</keyword>
<dbReference type="PANTHER" id="PTHR30580">
    <property type="entry name" value="PRIMOSOMAL PROTEIN N"/>
    <property type="match status" value="1"/>
</dbReference>
<dbReference type="FunFam" id="3.40.1440.60:FF:000001">
    <property type="entry name" value="Primosomal protein N"/>
    <property type="match status" value="1"/>
</dbReference>
<dbReference type="InterPro" id="IPR042115">
    <property type="entry name" value="PriA_3primeBD_sf"/>
</dbReference>
<feature type="domain" description="Helicase ATP-binding" evidence="13">
    <location>
        <begin position="215"/>
        <end position="381"/>
    </location>
</feature>
<evidence type="ECO:0000256" key="9">
    <source>
        <dbReference type="ARBA" id="ARBA00023125"/>
    </source>
</evidence>
<evidence type="ECO:0000256" key="5">
    <source>
        <dbReference type="ARBA" id="ARBA00022801"/>
    </source>
</evidence>
<gene>
    <name evidence="14" type="ORF">METZ01_LOCUS23518</name>
</gene>
<dbReference type="InterPro" id="IPR041236">
    <property type="entry name" value="PriA_C"/>
</dbReference>
<keyword evidence="6" id="KW-0347">Helicase</keyword>
<dbReference type="Gene3D" id="3.40.50.300">
    <property type="entry name" value="P-loop containing nucleotide triphosphate hydrolases"/>
    <property type="match status" value="2"/>
</dbReference>
<dbReference type="GO" id="GO:0006310">
    <property type="term" value="P:DNA recombination"/>
    <property type="evidence" value="ECO:0007669"/>
    <property type="project" value="InterPro"/>
</dbReference>
<protein>
    <recommendedName>
        <fullName evidence="11">DNA 3'-5' helicase</fullName>
        <ecNumber evidence="11">5.6.2.4</ecNumber>
    </recommendedName>
</protein>
<dbReference type="CDD" id="cd17929">
    <property type="entry name" value="DEXHc_priA"/>
    <property type="match status" value="1"/>
</dbReference>
<dbReference type="InterPro" id="IPR040498">
    <property type="entry name" value="PriA_CRR"/>
</dbReference>
<dbReference type="GO" id="GO:0003677">
    <property type="term" value="F:DNA binding"/>
    <property type="evidence" value="ECO:0007669"/>
    <property type="project" value="UniProtKB-KW"/>
</dbReference>
<comment type="catalytic activity">
    <reaction evidence="12">
        <text>ATP + H2O = ADP + phosphate + H(+)</text>
        <dbReference type="Rhea" id="RHEA:13065"/>
        <dbReference type="ChEBI" id="CHEBI:15377"/>
        <dbReference type="ChEBI" id="CHEBI:15378"/>
        <dbReference type="ChEBI" id="CHEBI:30616"/>
        <dbReference type="ChEBI" id="CHEBI:43474"/>
        <dbReference type="ChEBI" id="CHEBI:456216"/>
        <dbReference type="EC" id="5.6.2.4"/>
    </reaction>
</comment>
<dbReference type="InterPro" id="IPR011545">
    <property type="entry name" value="DEAD/DEAH_box_helicase_dom"/>
</dbReference>
<dbReference type="GO" id="GO:1990077">
    <property type="term" value="C:primosome complex"/>
    <property type="evidence" value="ECO:0007669"/>
    <property type="project" value="UniProtKB-KW"/>
</dbReference>
<dbReference type="AlphaFoldDB" id="A0A381PVI8"/>
<dbReference type="InterPro" id="IPR027417">
    <property type="entry name" value="P-loop_NTPase"/>
</dbReference>
<keyword evidence="2" id="KW-0235">DNA replication</keyword>
<evidence type="ECO:0000259" key="13">
    <source>
        <dbReference type="PROSITE" id="PS51192"/>
    </source>
</evidence>
<evidence type="ECO:0000256" key="4">
    <source>
        <dbReference type="ARBA" id="ARBA00022741"/>
    </source>
</evidence>
<evidence type="ECO:0000256" key="11">
    <source>
        <dbReference type="ARBA" id="ARBA00034808"/>
    </source>
</evidence>
<dbReference type="Pfam" id="PF00270">
    <property type="entry name" value="DEAD"/>
    <property type="match status" value="1"/>
</dbReference>
<evidence type="ECO:0000256" key="10">
    <source>
        <dbReference type="ARBA" id="ARBA00023235"/>
    </source>
</evidence>
<dbReference type="GO" id="GO:0043138">
    <property type="term" value="F:3'-5' DNA helicase activity"/>
    <property type="evidence" value="ECO:0007669"/>
    <property type="project" value="UniProtKB-EC"/>
</dbReference>
<dbReference type="GO" id="GO:0006269">
    <property type="term" value="P:DNA replication, synthesis of primer"/>
    <property type="evidence" value="ECO:0007669"/>
    <property type="project" value="UniProtKB-KW"/>
</dbReference>
<dbReference type="PANTHER" id="PTHR30580:SF0">
    <property type="entry name" value="PRIMOSOMAL PROTEIN N"/>
    <property type="match status" value="1"/>
</dbReference>
<dbReference type="GO" id="GO:0005524">
    <property type="term" value="F:ATP binding"/>
    <property type="evidence" value="ECO:0007669"/>
    <property type="project" value="UniProtKB-KW"/>
</dbReference>
<dbReference type="Pfam" id="PF18319">
    <property type="entry name" value="Zn_ribbon_PriA"/>
    <property type="match status" value="1"/>
</dbReference>
<dbReference type="Pfam" id="PF18074">
    <property type="entry name" value="PriA_C"/>
    <property type="match status" value="1"/>
</dbReference>
<evidence type="ECO:0000256" key="3">
    <source>
        <dbReference type="ARBA" id="ARBA00022723"/>
    </source>
</evidence>
<accession>A0A381PVI8</accession>
<dbReference type="SMART" id="SM00487">
    <property type="entry name" value="DEXDc"/>
    <property type="match status" value="1"/>
</dbReference>
<dbReference type="GO" id="GO:0046872">
    <property type="term" value="F:metal ion binding"/>
    <property type="evidence" value="ECO:0007669"/>
    <property type="project" value="UniProtKB-KW"/>
</dbReference>
<dbReference type="NCBIfam" id="TIGR00595">
    <property type="entry name" value="priA"/>
    <property type="match status" value="1"/>
</dbReference>
<dbReference type="NCBIfam" id="NF004067">
    <property type="entry name" value="PRK05580.1-4"/>
    <property type="match status" value="1"/>
</dbReference>
<evidence type="ECO:0000256" key="7">
    <source>
        <dbReference type="ARBA" id="ARBA00022833"/>
    </source>
</evidence>
<keyword evidence="10" id="KW-0413">Isomerase</keyword>
<dbReference type="HAMAP" id="MF_00983">
    <property type="entry name" value="PriA"/>
    <property type="match status" value="1"/>
</dbReference>
<organism evidence="14">
    <name type="scientific">marine metagenome</name>
    <dbReference type="NCBI Taxonomy" id="408172"/>
    <lineage>
        <taxon>unclassified sequences</taxon>
        <taxon>metagenomes</taxon>
        <taxon>ecological metagenomes</taxon>
    </lineage>
</organism>
<dbReference type="InterPro" id="IPR005259">
    <property type="entry name" value="PriA"/>
</dbReference>
<dbReference type="FunFam" id="3.40.50.300:FF:000489">
    <property type="entry name" value="Primosome assembly protein PriA"/>
    <property type="match status" value="1"/>
</dbReference>
<evidence type="ECO:0000256" key="6">
    <source>
        <dbReference type="ARBA" id="ARBA00022806"/>
    </source>
</evidence>
<evidence type="ECO:0000256" key="2">
    <source>
        <dbReference type="ARBA" id="ARBA00022705"/>
    </source>
</evidence>
<dbReference type="InterPro" id="IPR041222">
    <property type="entry name" value="PriA_3primeBD"/>
</dbReference>
<evidence type="ECO:0000256" key="8">
    <source>
        <dbReference type="ARBA" id="ARBA00022840"/>
    </source>
</evidence>
<dbReference type="PROSITE" id="PS51192">
    <property type="entry name" value="HELICASE_ATP_BIND_1"/>
    <property type="match status" value="1"/>
</dbReference>
<sequence>MSQNNIISVAIDLPLFRLFDYLPIKNTQTLPKLGCRILVPFGQHEKVAVVIALNQKSDIPRSKLRNVLKIIDKKPLLNEVDLWLIQFTSDYYRHPIGEVVASALPSLLRKGKSLTPTLEQFFITNKGSSVDIKALYSKAKRQAELLNTIRESTEINSNTLDEKLPTWRRQKKILLEKGWISSKLSEDHGLPNVEKINTKPGPNLNSEQRVAVESIINKKGFHTHLLDGVTSSGKTEVYLHIIQNIIKSKKQVLILVPEIGLTSQLVKHLINRIGIKPVLMHSSLTDSERLLSWRMSKNGSAPLVLGTRSAIFIPIKTPGLIVVDEEHDTSYKQQEGLRYSARDLAIIRGKYLNIPVILGSATPSLESLKRCDENFYQHLKLTSRAGNALPPFMRIVDLSVNKTKDGISEQLVLAIDKHMKNNGQVLIFLNRRGFAPTLICNHCGHIAECSRCDSRITVSIVKKSLECHHCGSKRPISYKCDECGGECVPLGQGTERIEEILSKKFSKYTIKRIDSDSTRLKGTMDKALALATSGQSMILVGTQMLSKGHHFPRLTLVGVVNADQGLFSTDFRGSERLAQNIIQVAGRAGREKKQGEVIIQTEFPKHPFWNELFSGGYHQVARFSMVERKAAGWPPFSHIALIRADSHNREYTWKFLLNAKNIMVDSNIDDVRILGPTSAPMERKAGKYRGQLLIQSNRRSKLHQILQALYTNLEGLKFTRRVKWSIDVDPIELF</sequence>
<keyword evidence="7" id="KW-0862">Zinc</keyword>
<dbReference type="GO" id="GO:0016787">
    <property type="term" value="F:hydrolase activity"/>
    <property type="evidence" value="ECO:0007669"/>
    <property type="project" value="UniProtKB-KW"/>
</dbReference>
<dbReference type="InterPro" id="IPR014001">
    <property type="entry name" value="Helicase_ATP-bd"/>
</dbReference>
<dbReference type="GO" id="GO:0006302">
    <property type="term" value="P:double-strand break repair"/>
    <property type="evidence" value="ECO:0007669"/>
    <property type="project" value="InterPro"/>
</dbReference>
<dbReference type="Pfam" id="PF17764">
    <property type="entry name" value="PriA_3primeBD"/>
    <property type="match status" value="1"/>
</dbReference>
<reference evidence="14" key="1">
    <citation type="submission" date="2018-05" db="EMBL/GenBank/DDBJ databases">
        <authorList>
            <person name="Lanie J.A."/>
            <person name="Ng W.-L."/>
            <person name="Kazmierczak K.M."/>
            <person name="Andrzejewski T.M."/>
            <person name="Davidsen T.M."/>
            <person name="Wayne K.J."/>
            <person name="Tettelin H."/>
            <person name="Glass J.I."/>
            <person name="Rusch D."/>
            <person name="Podicherti R."/>
            <person name="Tsui H.-C.T."/>
            <person name="Winkler M.E."/>
        </authorList>
    </citation>
    <scope>NUCLEOTIDE SEQUENCE</scope>
</reference>
<keyword evidence="1" id="KW-0639">Primosome</keyword>
<evidence type="ECO:0000256" key="1">
    <source>
        <dbReference type="ARBA" id="ARBA00022515"/>
    </source>
</evidence>
<dbReference type="EMBL" id="UINC01001097">
    <property type="protein sequence ID" value="SUZ70664.1"/>
    <property type="molecule type" value="Genomic_DNA"/>
</dbReference>
<proteinExistence type="inferred from homology"/>
<dbReference type="SMART" id="SM00490">
    <property type="entry name" value="HELICc"/>
    <property type="match status" value="1"/>
</dbReference>
<evidence type="ECO:0000256" key="12">
    <source>
        <dbReference type="ARBA" id="ARBA00048988"/>
    </source>
</evidence>